<protein>
    <submittedName>
        <fullName evidence="1">Uncharacterized protein</fullName>
    </submittedName>
</protein>
<keyword evidence="2" id="KW-1185">Reference proteome</keyword>
<comment type="caution">
    <text evidence="1">The sequence shown here is derived from an EMBL/GenBank/DDBJ whole genome shotgun (WGS) entry which is preliminary data.</text>
</comment>
<dbReference type="EMBL" id="CM041003">
    <property type="protein sequence ID" value="MCJ8749419.1"/>
    <property type="molecule type" value="Genomic_DNA"/>
</dbReference>
<evidence type="ECO:0000313" key="2">
    <source>
        <dbReference type="Proteomes" id="UP000830395"/>
    </source>
</evidence>
<gene>
    <name evidence="1" type="ORF">PDJAM_G00176060</name>
</gene>
<reference evidence="1" key="1">
    <citation type="submission" date="2020-02" db="EMBL/GenBank/DDBJ databases">
        <title>Genome sequencing of the panga catfish, Pangasius djambal.</title>
        <authorList>
            <person name="Wen M."/>
            <person name="Zahm M."/>
            <person name="Roques C."/>
            <person name="Cabau C."/>
            <person name="Klopp C."/>
            <person name="Donnadieu C."/>
            <person name="Jouanno E."/>
            <person name="Avarre J.-C."/>
            <person name="Campet M."/>
            <person name="Ha T."/>
            <person name="Dugue R."/>
            <person name="Lampietro C."/>
            <person name="Louis A."/>
            <person name="Herpin A."/>
            <person name="Echchiki A."/>
            <person name="Berthelot C."/>
            <person name="Parey E."/>
            <person name="Roest-Crollius H."/>
            <person name="Braasch I."/>
            <person name="Postlethwait J.H."/>
            <person name="Bobe J."/>
            <person name="Montfort J."/>
            <person name="Bouchez O."/>
            <person name="Begum T."/>
            <person name="Schartl M."/>
            <person name="Gustiano R."/>
            <person name="Guiguen Y."/>
        </authorList>
    </citation>
    <scope>NUCLEOTIDE SEQUENCE</scope>
    <source>
        <strain evidence="1">Pdj_M5554</strain>
    </source>
</reference>
<sequence>MLFSDKLAEYNMTMALQNNSYTAVSRPDWLLYMVPSIAFVLGVFLFSLVFRTQRHREKAFRRVTALKTIINTTSPGHTYARYTR</sequence>
<evidence type="ECO:0000313" key="1">
    <source>
        <dbReference type="EMBL" id="MCJ8749419.1"/>
    </source>
</evidence>
<name>A0ACC5ZN48_9TELE</name>
<proteinExistence type="predicted"/>
<organism evidence="1 2">
    <name type="scientific">Pangasius djambal</name>
    <dbReference type="NCBI Taxonomy" id="1691987"/>
    <lineage>
        <taxon>Eukaryota</taxon>
        <taxon>Metazoa</taxon>
        <taxon>Chordata</taxon>
        <taxon>Craniata</taxon>
        <taxon>Vertebrata</taxon>
        <taxon>Euteleostomi</taxon>
        <taxon>Actinopterygii</taxon>
        <taxon>Neopterygii</taxon>
        <taxon>Teleostei</taxon>
        <taxon>Ostariophysi</taxon>
        <taxon>Siluriformes</taxon>
        <taxon>Pangasiidae</taxon>
        <taxon>Pangasius</taxon>
    </lineage>
</organism>
<dbReference type="Proteomes" id="UP000830395">
    <property type="component" value="Chromosome 29"/>
</dbReference>
<accession>A0ACC5ZN48</accession>